<evidence type="ECO:0000313" key="2">
    <source>
        <dbReference type="Proteomes" id="UP000015103"/>
    </source>
</evidence>
<keyword evidence="2" id="KW-1185">Reference proteome</keyword>
<proteinExistence type="predicted"/>
<sequence length="60" mass="7135">MEKLMASFSALLDSKNYVTREDFYGMEAKINELQDENKVLKKEIENLKMHDKLQEAQLRE</sequence>
<dbReference type="VEuPathDB" id="VectorBase:RPRC003499"/>
<protein>
    <submittedName>
        <fullName evidence="1">EFhand_Ca_insen domain-containing protein</fullName>
    </submittedName>
</protein>
<organism evidence="1 2">
    <name type="scientific">Rhodnius prolixus</name>
    <name type="common">Triatomid bug</name>
    <dbReference type="NCBI Taxonomy" id="13249"/>
    <lineage>
        <taxon>Eukaryota</taxon>
        <taxon>Metazoa</taxon>
        <taxon>Ecdysozoa</taxon>
        <taxon>Arthropoda</taxon>
        <taxon>Hexapoda</taxon>
        <taxon>Insecta</taxon>
        <taxon>Pterygota</taxon>
        <taxon>Neoptera</taxon>
        <taxon>Paraneoptera</taxon>
        <taxon>Hemiptera</taxon>
        <taxon>Heteroptera</taxon>
        <taxon>Panheteroptera</taxon>
        <taxon>Cimicomorpha</taxon>
        <taxon>Reduviidae</taxon>
        <taxon>Triatominae</taxon>
        <taxon>Rhodnius</taxon>
    </lineage>
</organism>
<dbReference type="InParanoid" id="T1HHH6"/>
<dbReference type="HOGENOM" id="CLU_2944572_0_0_1"/>
<dbReference type="Proteomes" id="UP000015103">
    <property type="component" value="Unassembled WGS sequence"/>
</dbReference>
<name>T1HHH6_RHOPR</name>
<dbReference type="EMBL" id="ACPB03000894">
    <property type="status" value="NOT_ANNOTATED_CDS"/>
    <property type="molecule type" value="Genomic_DNA"/>
</dbReference>
<accession>T1HHH6</accession>
<evidence type="ECO:0000313" key="1">
    <source>
        <dbReference type="EnsemblMetazoa" id="RPRC003499-PA"/>
    </source>
</evidence>
<reference evidence="1" key="1">
    <citation type="submission" date="2015-05" db="UniProtKB">
        <authorList>
            <consortium name="EnsemblMetazoa"/>
        </authorList>
    </citation>
    <scope>IDENTIFICATION</scope>
</reference>
<dbReference type="AlphaFoldDB" id="T1HHH6"/>
<dbReference type="EnsemblMetazoa" id="RPRC003499-RA">
    <property type="protein sequence ID" value="RPRC003499-PA"/>
    <property type="gene ID" value="RPRC003499"/>
</dbReference>